<evidence type="ECO:0000313" key="2">
    <source>
        <dbReference type="EMBL" id="KIL35311.1"/>
    </source>
</evidence>
<feature type="region of interest" description="Disordered" evidence="1">
    <location>
        <begin position="1"/>
        <end position="106"/>
    </location>
</feature>
<comment type="caution">
    <text evidence="2">The sequence shown here is derived from an EMBL/GenBank/DDBJ whole genome shotgun (WGS) entry which is preliminary data.</text>
</comment>
<dbReference type="RefSeq" id="WP_041064716.1">
    <property type="nucleotide sequence ID" value="NZ_JXAL01000023.1"/>
</dbReference>
<evidence type="ECO:0000313" key="3">
    <source>
        <dbReference type="Proteomes" id="UP000054526"/>
    </source>
</evidence>
<keyword evidence="3" id="KW-1185">Reference proteome</keyword>
<protein>
    <submittedName>
        <fullName evidence="2">Uncharacterized protein</fullName>
    </submittedName>
</protein>
<feature type="compositionally biased region" description="Polar residues" evidence="1">
    <location>
        <begin position="21"/>
        <end position="37"/>
    </location>
</feature>
<reference evidence="2 3" key="1">
    <citation type="submission" date="2014-12" db="EMBL/GenBank/DDBJ databases">
        <title>Draft genome sequence of Cohnella kolymensis strain B-2846.</title>
        <authorList>
            <person name="Karlyshev A.V."/>
            <person name="Kudryashova E.B."/>
        </authorList>
    </citation>
    <scope>NUCLEOTIDE SEQUENCE [LARGE SCALE GENOMIC DNA]</scope>
    <source>
        <strain evidence="2 3">VKM B-2846</strain>
    </source>
</reference>
<accession>A0ABR5A2N2</accession>
<evidence type="ECO:0000256" key="1">
    <source>
        <dbReference type="SAM" id="MobiDB-lite"/>
    </source>
</evidence>
<proteinExistence type="predicted"/>
<dbReference type="Proteomes" id="UP000054526">
    <property type="component" value="Unassembled WGS sequence"/>
</dbReference>
<name>A0ABR5A2N2_9BACL</name>
<organism evidence="2 3">
    <name type="scientific">Cohnella kolymensis</name>
    <dbReference type="NCBI Taxonomy" id="1590652"/>
    <lineage>
        <taxon>Bacteria</taxon>
        <taxon>Bacillati</taxon>
        <taxon>Bacillota</taxon>
        <taxon>Bacilli</taxon>
        <taxon>Bacillales</taxon>
        <taxon>Paenibacillaceae</taxon>
        <taxon>Cohnella</taxon>
    </lineage>
</organism>
<sequence length="106" mass="11904">MSYKSIDLQVSIPRSAELTPLQHQQQQRPATEQSLLGEQTVKDAERQAKRSPKTAESTGNGGITERQPRNRNGQSSQHKKQRHERASEDTASAVHPYKGKHIDFMG</sequence>
<gene>
    <name evidence="2" type="ORF">SD71_14875</name>
</gene>
<dbReference type="EMBL" id="JXAL01000023">
    <property type="protein sequence ID" value="KIL35311.1"/>
    <property type="molecule type" value="Genomic_DNA"/>
</dbReference>